<reference evidence="1 2" key="1">
    <citation type="submission" date="2016-10" db="EMBL/GenBank/DDBJ databases">
        <authorList>
            <person name="de Groot N.N."/>
        </authorList>
    </citation>
    <scope>NUCLEOTIDE SEQUENCE [LARGE SCALE GENOMIC DNA]</scope>
    <source>
        <strain evidence="1 2">D15d</strain>
    </source>
</reference>
<evidence type="ECO:0000313" key="2">
    <source>
        <dbReference type="Proteomes" id="UP000236726"/>
    </source>
</evidence>
<proteinExistence type="predicted"/>
<dbReference type="EMBL" id="FNUL01000012">
    <property type="protein sequence ID" value="SEF89754.1"/>
    <property type="molecule type" value="Genomic_DNA"/>
</dbReference>
<dbReference type="Proteomes" id="UP000236726">
    <property type="component" value="Unassembled WGS sequence"/>
</dbReference>
<sequence>MTREEVIQAIQDFRNDYDSNGSGYLDEALEMAIKTLEQESDEDAVSRQASIPKEWQDTFKDVDDFIEFIWDRVDTSDFEDSFTSPVINAEPNELFKVTASDKREQLYDLFVEMITRENAPSVTPARKKGHWILNEMQGVQATGYKTYHCSECGREISSKYHGKISLLKEFPYCHCGVMMEADNYVNKR</sequence>
<keyword evidence="2" id="KW-1185">Reference proteome</keyword>
<dbReference type="AlphaFoldDB" id="A0A1H5VR98"/>
<protein>
    <submittedName>
        <fullName evidence="1">Uncharacterized protein</fullName>
    </submittedName>
</protein>
<gene>
    <name evidence="1" type="ORF">SAMN05216537_11245</name>
</gene>
<evidence type="ECO:0000313" key="1">
    <source>
        <dbReference type="EMBL" id="SEF89754.1"/>
    </source>
</evidence>
<dbReference type="RefSeq" id="WP_103953104.1">
    <property type="nucleotide sequence ID" value="NZ_FNUL01000012.1"/>
</dbReference>
<organism evidence="1 2">
    <name type="scientific">Lachnospira multipara</name>
    <dbReference type="NCBI Taxonomy" id="28051"/>
    <lineage>
        <taxon>Bacteria</taxon>
        <taxon>Bacillati</taxon>
        <taxon>Bacillota</taxon>
        <taxon>Clostridia</taxon>
        <taxon>Lachnospirales</taxon>
        <taxon>Lachnospiraceae</taxon>
        <taxon>Lachnospira</taxon>
    </lineage>
</organism>
<accession>A0A1H5VR98</accession>
<name>A0A1H5VR98_9FIRM</name>